<name>A0A098E9P3_9ZZZZ</name>
<dbReference type="PIRSF" id="PIRSF004919">
    <property type="entry name" value="TldD"/>
    <property type="match status" value="1"/>
</dbReference>
<evidence type="ECO:0000259" key="5">
    <source>
        <dbReference type="Pfam" id="PF01523"/>
    </source>
</evidence>
<evidence type="ECO:0000256" key="4">
    <source>
        <dbReference type="ARBA" id="ARBA00023049"/>
    </source>
</evidence>
<proteinExistence type="inferred from homology"/>
<dbReference type="Gene3D" id="3.30.2290.10">
    <property type="entry name" value="PmbA/TldD superfamily"/>
    <property type="match status" value="1"/>
</dbReference>
<comment type="similarity">
    <text evidence="1">Belongs to the peptidase U62 family.</text>
</comment>
<feature type="domain" description="Metalloprotease TldD/E central" evidence="7">
    <location>
        <begin position="138"/>
        <end position="239"/>
    </location>
</feature>
<dbReference type="GO" id="GO:0006508">
    <property type="term" value="P:proteolysis"/>
    <property type="evidence" value="ECO:0007669"/>
    <property type="project" value="UniProtKB-KW"/>
</dbReference>
<evidence type="ECO:0000256" key="1">
    <source>
        <dbReference type="ARBA" id="ARBA00005836"/>
    </source>
</evidence>
<evidence type="ECO:0000259" key="6">
    <source>
        <dbReference type="Pfam" id="PF19289"/>
    </source>
</evidence>
<dbReference type="InterPro" id="IPR036059">
    <property type="entry name" value="TldD/PmbA_sf"/>
</dbReference>
<dbReference type="PANTHER" id="PTHR30624">
    <property type="entry name" value="UNCHARACTERIZED PROTEIN TLDD AND PMBA"/>
    <property type="match status" value="1"/>
</dbReference>
<reference evidence="8" key="1">
    <citation type="submission" date="2014-09" db="EMBL/GenBank/DDBJ databases">
        <authorList>
            <person name="Probst J Alexander"/>
        </authorList>
    </citation>
    <scope>NUCLEOTIDE SEQUENCE</scope>
</reference>
<sequence length="482" mass="53429">MDKYIMDKYVMKFKFIIMETQKIIEKILSDVRYWEFRTISGETNGISLWNGKIHNIGNAATSSFSIRVLFKNGWGFASSSLPYDIRSIGDVTTDSIENIAKIALKNAKISHRFSKRDIKIRTEIAINDSVQTNVKILPSDIPLDKKINLLFEYDKRINDNRIKSKFFSYSDVGSEKKFMNSEGSEIKQKEAKVIVGTEMMAEEGDKRETNFSKHAKTAGFETTDNFEEEVDKVAKDVIKMLNGKNVQGGNFPIVADGDLTGVIIHEALGHAAEGDAIIQGESCLENLIKKKISASINVVDDPTIDGMFGSFFYDDEGIKAGKKYIIKNGILENFLNSRETAATLGNGNEPGNARAQGNSIPLVRMSNTFIEPQDYESDEMLSEIKDGFYLKGSRGGEVDITKGTFQFYAKECYKIKNGEIGKVLKGVSLIGNIFDVLNNIDAVGKKKYDALSPGMCGKGGQDVPVDGLNPPVRIRNVMIGST</sequence>
<evidence type="ECO:0000259" key="7">
    <source>
        <dbReference type="Pfam" id="PF19290"/>
    </source>
</evidence>
<dbReference type="GO" id="GO:0008237">
    <property type="term" value="F:metallopeptidase activity"/>
    <property type="evidence" value="ECO:0007669"/>
    <property type="project" value="UniProtKB-KW"/>
</dbReference>
<dbReference type="InterPro" id="IPR025502">
    <property type="entry name" value="TldD"/>
</dbReference>
<dbReference type="InterPro" id="IPR002510">
    <property type="entry name" value="Metalloprtase-TldD/E_N"/>
</dbReference>
<evidence type="ECO:0000313" key="8">
    <source>
        <dbReference type="EMBL" id="CEG12732.1"/>
    </source>
</evidence>
<dbReference type="InterPro" id="IPR051463">
    <property type="entry name" value="Peptidase_U62_metallo"/>
</dbReference>
<keyword evidence="2" id="KW-0645">Protease</keyword>
<feature type="domain" description="Metalloprotease TldD/E N-terminal" evidence="5">
    <location>
        <begin position="34"/>
        <end position="107"/>
    </location>
</feature>
<dbReference type="GO" id="GO:0005829">
    <property type="term" value="C:cytosol"/>
    <property type="evidence" value="ECO:0007669"/>
    <property type="project" value="TreeGrafter"/>
</dbReference>
<dbReference type="InterPro" id="IPR035068">
    <property type="entry name" value="TldD/PmbA_N"/>
</dbReference>
<evidence type="ECO:0008006" key="9">
    <source>
        <dbReference type="Google" id="ProtNLM"/>
    </source>
</evidence>
<feature type="domain" description="Metalloprotease TldD/E C-terminal" evidence="6">
    <location>
        <begin position="249"/>
        <end position="480"/>
    </location>
</feature>
<dbReference type="PANTHER" id="PTHR30624:SF0">
    <property type="entry name" value="METALLOPROTEASE SLR0863"/>
    <property type="match status" value="1"/>
</dbReference>
<dbReference type="SUPFAM" id="SSF111283">
    <property type="entry name" value="Putative modulator of DNA gyrase, PmbA/TldD"/>
    <property type="match status" value="1"/>
</dbReference>
<dbReference type="InterPro" id="IPR045569">
    <property type="entry name" value="Metalloprtase-TldD/E_C"/>
</dbReference>
<keyword evidence="3" id="KW-0378">Hydrolase</keyword>
<organism evidence="8">
    <name type="scientific">groundwater metagenome</name>
    <dbReference type="NCBI Taxonomy" id="717931"/>
    <lineage>
        <taxon>unclassified sequences</taxon>
        <taxon>metagenomes</taxon>
        <taxon>ecological metagenomes</taxon>
    </lineage>
</organism>
<protein>
    <recommendedName>
        <fullName evidence="9">Peptidase U62 modulator of DNA gyrase</fullName>
    </recommendedName>
</protein>
<accession>A0A098E9P3</accession>
<gene>
    <name evidence="8" type="ORF">MSIBF_A2680004</name>
</gene>
<dbReference type="Pfam" id="PF19290">
    <property type="entry name" value="PmbA_TldD_2nd"/>
    <property type="match status" value="1"/>
</dbReference>
<dbReference type="Pfam" id="PF19289">
    <property type="entry name" value="PmbA_TldD_3rd"/>
    <property type="match status" value="1"/>
</dbReference>
<evidence type="ECO:0000256" key="2">
    <source>
        <dbReference type="ARBA" id="ARBA00022670"/>
    </source>
</evidence>
<dbReference type="Pfam" id="PF01523">
    <property type="entry name" value="PmbA_TldD_1st"/>
    <property type="match status" value="1"/>
</dbReference>
<evidence type="ECO:0000256" key="3">
    <source>
        <dbReference type="ARBA" id="ARBA00022801"/>
    </source>
</evidence>
<dbReference type="InterPro" id="IPR045570">
    <property type="entry name" value="Metalloprtase-TldD/E_cen_dom"/>
</dbReference>
<dbReference type="EMBL" id="CCXY01000188">
    <property type="protein sequence ID" value="CEG12732.1"/>
    <property type="molecule type" value="Genomic_DNA"/>
</dbReference>
<dbReference type="AlphaFoldDB" id="A0A098E9P3"/>
<keyword evidence="4" id="KW-0482">Metalloprotease</keyword>